<keyword evidence="3" id="KW-1185">Reference proteome</keyword>
<dbReference type="VEuPathDB" id="FungiDB:AeMF1_000870"/>
<proteinExistence type="predicted"/>
<name>A0A6G0WTA2_9STRA</name>
<dbReference type="SUPFAM" id="SSF56801">
    <property type="entry name" value="Acetyl-CoA synthetase-like"/>
    <property type="match status" value="1"/>
</dbReference>
<accession>A0A6G0WTA2</accession>
<feature type="domain" description="AMP-dependent synthetase/ligase" evidence="1">
    <location>
        <begin position="20"/>
        <end position="445"/>
    </location>
</feature>
<dbReference type="PROSITE" id="PS00455">
    <property type="entry name" value="AMP_BINDING"/>
    <property type="match status" value="1"/>
</dbReference>
<dbReference type="EMBL" id="VJMJ01000151">
    <property type="protein sequence ID" value="KAF0730725.1"/>
    <property type="molecule type" value="Genomic_DNA"/>
</dbReference>
<dbReference type="PANTHER" id="PTHR22754">
    <property type="entry name" value="DISCO-INTERACTING PROTEIN 2 DIP2 -RELATED"/>
    <property type="match status" value="1"/>
</dbReference>
<dbReference type="Proteomes" id="UP000481153">
    <property type="component" value="Unassembled WGS sequence"/>
</dbReference>
<evidence type="ECO:0000313" key="3">
    <source>
        <dbReference type="Proteomes" id="UP000481153"/>
    </source>
</evidence>
<evidence type="ECO:0000313" key="2">
    <source>
        <dbReference type="EMBL" id="KAF0730725.1"/>
    </source>
</evidence>
<sequence>MEGLTNLVTALRQRASALPTQLVYTFLTASQGHYDMTFADLEIGAQRIAAVLQSQKKARFTVGDHVLLWFSSNDNYDLVMAFWGCLYAGAVAVIVDPDAPDLARVVEDTKPCLGLTTSHFRHQRTLHKVKNAFSFKKDVKLSGNQDDANDEVIFKQLKWYDCDAKAGKLPFDSAHIKHLQSHGEDALACLLYTSGTSGRPKPVSFTHGNALAAARPFGWISSTNDSIVGWLSLHQASAWLYSIVLPVLRGCRGVHFNTFWADPSRWMQLVAKHRAVLTYGPPQALAMAASATSDQLAASLDLSCLRSLTCSGSFIPAAAIDAFIYTFTPSGFAPSRLHCTYGLTETLSVATSRFSSVALGFPTTLRVSRLALEQFNQVEPLEDDQDNEIEVDNGNTTDALRLVSCGMPLVGTNLAIVDPTTKEIVPEGIVGEIYVSGPHLSRGTWQKEKSTVAGARGTSSFCHLEGSNEVFLATGDLGALIDCELYVVGRQTDMILVGDRSISSHLLEDSVLHATTLVPSGGVCVFTEKTTTENKINATAVVVVALEMAQDFRGFKFGPAMAHSLCVDVIKQIWKDHQVLIGRVLLLKPGTLRRNRAAAMGKTQRWRITDKSKLNSAGVLLEYNRRHEVDEIIALRNSMLDGFLV</sequence>
<gene>
    <name evidence="2" type="ORF">Ae201684_011836</name>
</gene>
<organism evidence="2 3">
    <name type="scientific">Aphanomyces euteiches</name>
    <dbReference type="NCBI Taxonomy" id="100861"/>
    <lineage>
        <taxon>Eukaryota</taxon>
        <taxon>Sar</taxon>
        <taxon>Stramenopiles</taxon>
        <taxon>Oomycota</taxon>
        <taxon>Saprolegniomycetes</taxon>
        <taxon>Saprolegniales</taxon>
        <taxon>Verrucalvaceae</taxon>
        <taxon>Aphanomyces</taxon>
    </lineage>
</organism>
<dbReference type="InterPro" id="IPR020845">
    <property type="entry name" value="AMP-binding_CS"/>
</dbReference>
<dbReference type="AlphaFoldDB" id="A0A6G0WTA2"/>
<dbReference type="InterPro" id="IPR042099">
    <property type="entry name" value="ANL_N_sf"/>
</dbReference>
<evidence type="ECO:0000259" key="1">
    <source>
        <dbReference type="Pfam" id="PF00501"/>
    </source>
</evidence>
<protein>
    <recommendedName>
        <fullName evidence="1">AMP-dependent synthetase/ligase domain-containing protein</fullName>
    </recommendedName>
</protein>
<dbReference type="Gene3D" id="3.40.50.12780">
    <property type="entry name" value="N-terminal domain of ligase-like"/>
    <property type="match status" value="1"/>
</dbReference>
<dbReference type="PANTHER" id="PTHR22754:SF32">
    <property type="entry name" value="DISCO-INTERACTING PROTEIN 2"/>
    <property type="match status" value="1"/>
</dbReference>
<dbReference type="Gene3D" id="3.30.300.30">
    <property type="match status" value="1"/>
</dbReference>
<dbReference type="InterPro" id="IPR000873">
    <property type="entry name" value="AMP-dep_synth/lig_dom"/>
</dbReference>
<dbReference type="Pfam" id="PF00501">
    <property type="entry name" value="AMP-binding"/>
    <property type="match status" value="1"/>
</dbReference>
<reference evidence="2 3" key="1">
    <citation type="submission" date="2019-07" db="EMBL/GenBank/DDBJ databases">
        <title>Genomics analysis of Aphanomyces spp. identifies a new class of oomycete effector associated with host adaptation.</title>
        <authorList>
            <person name="Gaulin E."/>
        </authorList>
    </citation>
    <scope>NUCLEOTIDE SEQUENCE [LARGE SCALE GENOMIC DNA]</scope>
    <source>
        <strain evidence="2 3">ATCC 201684</strain>
    </source>
</reference>
<dbReference type="InterPro" id="IPR045851">
    <property type="entry name" value="AMP-bd_C_sf"/>
</dbReference>
<comment type="caution">
    <text evidence="2">The sequence shown here is derived from an EMBL/GenBank/DDBJ whole genome shotgun (WGS) entry which is preliminary data.</text>
</comment>